<dbReference type="AlphaFoldDB" id="K0SM55"/>
<gene>
    <name evidence="2" type="ORF">THAOC_17393</name>
</gene>
<keyword evidence="3" id="KW-1185">Reference proteome</keyword>
<sequence>MLKVVRCVSYEQPRVRVRRLVFRWVYILFGQEAEAASEPVEVALCPEHTGQCSLEEGDGQSAPDLPQHSRTGTGERVDGYREIWEDRDRRDTNEIGQVSRIAGKEVVNDDIGPSRAVVVDLALHELEEVRLGFVLGRCAGCQSGRFDEPSEFRIVRVEERY</sequence>
<evidence type="ECO:0000313" key="3">
    <source>
        <dbReference type="Proteomes" id="UP000266841"/>
    </source>
</evidence>
<feature type="region of interest" description="Disordered" evidence="1">
    <location>
        <begin position="53"/>
        <end position="77"/>
    </location>
</feature>
<organism evidence="2 3">
    <name type="scientific">Thalassiosira oceanica</name>
    <name type="common">Marine diatom</name>
    <dbReference type="NCBI Taxonomy" id="159749"/>
    <lineage>
        <taxon>Eukaryota</taxon>
        <taxon>Sar</taxon>
        <taxon>Stramenopiles</taxon>
        <taxon>Ochrophyta</taxon>
        <taxon>Bacillariophyta</taxon>
        <taxon>Coscinodiscophyceae</taxon>
        <taxon>Thalassiosirophycidae</taxon>
        <taxon>Thalassiosirales</taxon>
        <taxon>Thalassiosiraceae</taxon>
        <taxon>Thalassiosira</taxon>
    </lineage>
</organism>
<evidence type="ECO:0000313" key="2">
    <source>
        <dbReference type="EMBL" id="EJK62016.1"/>
    </source>
</evidence>
<evidence type="ECO:0000256" key="1">
    <source>
        <dbReference type="SAM" id="MobiDB-lite"/>
    </source>
</evidence>
<accession>K0SM55</accession>
<proteinExistence type="predicted"/>
<name>K0SM55_THAOC</name>
<protein>
    <submittedName>
        <fullName evidence="2">Uncharacterized protein</fullName>
    </submittedName>
</protein>
<comment type="caution">
    <text evidence="2">The sequence shown here is derived from an EMBL/GenBank/DDBJ whole genome shotgun (WGS) entry which is preliminary data.</text>
</comment>
<dbReference type="Proteomes" id="UP000266841">
    <property type="component" value="Unassembled WGS sequence"/>
</dbReference>
<dbReference type="EMBL" id="AGNL01019190">
    <property type="protein sequence ID" value="EJK62016.1"/>
    <property type="molecule type" value="Genomic_DNA"/>
</dbReference>
<reference evidence="2 3" key="1">
    <citation type="journal article" date="2012" name="Genome Biol.">
        <title>Genome and low-iron response of an oceanic diatom adapted to chronic iron limitation.</title>
        <authorList>
            <person name="Lommer M."/>
            <person name="Specht M."/>
            <person name="Roy A.S."/>
            <person name="Kraemer L."/>
            <person name="Andreson R."/>
            <person name="Gutowska M.A."/>
            <person name="Wolf J."/>
            <person name="Bergner S.V."/>
            <person name="Schilhabel M.B."/>
            <person name="Klostermeier U.C."/>
            <person name="Beiko R.G."/>
            <person name="Rosenstiel P."/>
            <person name="Hippler M."/>
            <person name="Laroche J."/>
        </authorList>
    </citation>
    <scope>NUCLEOTIDE SEQUENCE [LARGE SCALE GENOMIC DNA]</scope>
    <source>
        <strain evidence="2 3">CCMP1005</strain>
    </source>
</reference>